<evidence type="ECO:0000313" key="3">
    <source>
        <dbReference type="RefSeq" id="XP_015072966.1"/>
    </source>
</evidence>
<feature type="region of interest" description="Disordered" evidence="1">
    <location>
        <begin position="67"/>
        <end position="86"/>
    </location>
</feature>
<feature type="compositionally biased region" description="Polar residues" evidence="1">
    <location>
        <begin position="10"/>
        <end position="21"/>
    </location>
</feature>
<evidence type="ECO:0000313" key="2">
    <source>
        <dbReference type="Proteomes" id="UP000694930"/>
    </source>
</evidence>
<evidence type="ECO:0000256" key="1">
    <source>
        <dbReference type="SAM" id="MobiDB-lite"/>
    </source>
</evidence>
<dbReference type="Proteomes" id="UP000694930">
    <property type="component" value="Chromosome 4"/>
</dbReference>
<feature type="compositionally biased region" description="Polar residues" evidence="1">
    <location>
        <begin position="67"/>
        <end position="81"/>
    </location>
</feature>
<keyword evidence="2" id="KW-1185">Reference proteome</keyword>
<dbReference type="GeneID" id="107017210"/>
<organism evidence="2 3">
    <name type="scientific">Solanum pennellii</name>
    <name type="common">Tomato</name>
    <name type="synonym">Lycopersicon pennellii</name>
    <dbReference type="NCBI Taxonomy" id="28526"/>
    <lineage>
        <taxon>Eukaryota</taxon>
        <taxon>Viridiplantae</taxon>
        <taxon>Streptophyta</taxon>
        <taxon>Embryophyta</taxon>
        <taxon>Tracheophyta</taxon>
        <taxon>Spermatophyta</taxon>
        <taxon>Magnoliopsida</taxon>
        <taxon>eudicotyledons</taxon>
        <taxon>Gunneridae</taxon>
        <taxon>Pentapetalae</taxon>
        <taxon>asterids</taxon>
        <taxon>lamiids</taxon>
        <taxon>Solanales</taxon>
        <taxon>Solanaceae</taxon>
        <taxon>Solanoideae</taxon>
        <taxon>Solaneae</taxon>
        <taxon>Solanum</taxon>
        <taxon>Solanum subgen. Lycopersicon</taxon>
    </lineage>
</organism>
<accession>A0ABM1GLR0</accession>
<protein>
    <submittedName>
        <fullName evidence="3">Uncharacterized protein LOC107017210</fullName>
    </submittedName>
</protein>
<reference evidence="3" key="2">
    <citation type="submission" date="2025-08" db="UniProtKB">
        <authorList>
            <consortium name="RefSeq"/>
        </authorList>
    </citation>
    <scope>IDENTIFICATION</scope>
</reference>
<sequence length="131" mass="14892">MDPICYRQLPPQTRKSSMDANQLTVMDPIEHSKKPGQLRMPPMDAHQLTAMNATEHTKKPEQCRNITNAERTAPTPSNLTAPTKLPELPPTLVEWAYADLTKLRINYLRRQHAHIRAFIRSTNLQEPSGAN</sequence>
<proteinExistence type="predicted"/>
<dbReference type="RefSeq" id="XP_015072966.1">
    <property type="nucleotide sequence ID" value="XM_015217480.2"/>
</dbReference>
<gene>
    <name evidence="3" type="primary">LOC107017210</name>
</gene>
<reference evidence="2" key="1">
    <citation type="journal article" date="2014" name="Nat. Genet.">
        <title>The genome of the stress-tolerant wild tomato species Solanum pennellii.</title>
        <authorList>
            <person name="Bolger A."/>
            <person name="Scossa F."/>
            <person name="Bolger M.E."/>
            <person name="Lanz C."/>
            <person name="Maumus F."/>
            <person name="Tohge T."/>
            <person name="Quesneville H."/>
            <person name="Alseekh S."/>
            <person name="Sorensen I."/>
            <person name="Lichtenstein G."/>
            <person name="Fich E.A."/>
            <person name="Conte M."/>
            <person name="Keller H."/>
            <person name="Schneeberger K."/>
            <person name="Schwacke R."/>
            <person name="Ofner I."/>
            <person name="Vrebalov J."/>
            <person name="Xu Y."/>
            <person name="Osorio S."/>
            <person name="Aflitos S.A."/>
            <person name="Schijlen E."/>
            <person name="Jimenez-Gomez J.M."/>
            <person name="Ryngajllo M."/>
            <person name="Kimura S."/>
            <person name="Kumar R."/>
            <person name="Koenig D."/>
            <person name="Headland L.R."/>
            <person name="Maloof J.N."/>
            <person name="Sinha N."/>
            <person name="van Ham R.C."/>
            <person name="Lankhorst R.K."/>
            <person name="Mao L."/>
            <person name="Vogel A."/>
            <person name="Arsova B."/>
            <person name="Panstruga R."/>
            <person name="Fei Z."/>
            <person name="Rose J.K."/>
            <person name="Zamir D."/>
            <person name="Carrari F."/>
            <person name="Giovannoni J.J."/>
            <person name="Weigel D."/>
            <person name="Usadel B."/>
            <person name="Fernie A.R."/>
        </authorList>
    </citation>
    <scope>NUCLEOTIDE SEQUENCE [LARGE SCALE GENOMIC DNA]</scope>
    <source>
        <strain evidence="2">cv. LA0716</strain>
    </source>
</reference>
<feature type="region of interest" description="Disordered" evidence="1">
    <location>
        <begin position="1"/>
        <end position="21"/>
    </location>
</feature>
<name>A0ABM1GLR0_SOLPN</name>